<accession>A0A2L0EVV0</accession>
<gene>
    <name evidence="1" type="ORF">SOCE26_048780</name>
</gene>
<reference evidence="1 2" key="1">
    <citation type="submission" date="2015-09" db="EMBL/GenBank/DDBJ databases">
        <title>Sorangium comparison.</title>
        <authorList>
            <person name="Zaburannyi N."/>
            <person name="Bunk B."/>
            <person name="Overmann J."/>
            <person name="Mueller R."/>
        </authorList>
    </citation>
    <scope>NUCLEOTIDE SEQUENCE [LARGE SCALE GENOMIC DNA]</scope>
    <source>
        <strain evidence="1 2">So ce26</strain>
    </source>
</reference>
<protein>
    <submittedName>
        <fullName evidence="1">Uncharacterized protein</fullName>
    </submittedName>
</protein>
<dbReference type="EMBL" id="CP012673">
    <property type="protein sequence ID" value="AUX43430.1"/>
    <property type="molecule type" value="Genomic_DNA"/>
</dbReference>
<dbReference type="Proteomes" id="UP000238348">
    <property type="component" value="Chromosome"/>
</dbReference>
<organism evidence="1 2">
    <name type="scientific">Sorangium cellulosum</name>
    <name type="common">Polyangium cellulosum</name>
    <dbReference type="NCBI Taxonomy" id="56"/>
    <lineage>
        <taxon>Bacteria</taxon>
        <taxon>Pseudomonadati</taxon>
        <taxon>Myxococcota</taxon>
        <taxon>Polyangia</taxon>
        <taxon>Polyangiales</taxon>
        <taxon>Polyangiaceae</taxon>
        <taxon>Sorangium</taxon>
    </lineage>
</organism>
<sequence length="135" mass="15034">MEEVRLPSTRAAQATPSAPQGFTGVLIAAPGVVPSRGRMIVSGLYVLPEQEAARIDERLHRALVSVVTVGEAFSVSNPFRGVLLFDDDEERSAWGRRGYFQFDALPERRELFPGDYYITVSLGRWLSNVVRVLVR</sequence>
<dbReference type="AlphaFoldDB" id="A0A2L0EVV0"/>
<dbReference type="RefSeq" id="WP_104982106.1">
    <property type="nucleotide sequence ID" value="NZ_CP012673.1"/>
</dbReference>
<evidence type="ECO:0000313" key="2">
    <source>
        <dbReference type="Proteomes" id="UP000238348"/>
    </source>
</evidence>
<evidence type="ECO:0000313" key="1">
    <source>
        <dbReference type="EMBL" id="AUX43430.1"/>
    </source>
</evidence>
<proteinExistence type="predicted"/>
<name>A0A2L0EVV0_SORCE</name>